<sequence length="346" mass="39827">MKTCGWVRKLELYEVIGILVSLLCVIGFFALGDEIDAKQGEPGWHWVPLSWIWAIYRDFIPKALGYALLGLGLLGWFRESRREKSSWKVAWKPGLKWGVGQTLRVARFGLPFCVLLIIYRALDFYIPLFSPIDRDGWLLHIDAWMFGVQPSIWLEPLIRPWLTDYLSFVYMIWFPMIFFTLLLMMLKSRQAVSGYVAAALFAFYVGYVSYTIVPAIGPLYSLADTYTTSLSGGGITEMQRAVVTSQQDMNISRDCFPSLHTAISCVMLYFVWTYRRKWMWLYGPLVVSILISTVYLRYHYVIDVIAGIGLATLTCWLGRRGTAWWQERFHEPATLPLRQTGTEVAS</sequence>
<dbReference type="Proteomes" id="UP000602284">
    <property type="component" value="Unassembled WGS sequence"/>
</dbReference>
<evidence type="ECO:0000313" key="7">
    <source>
        <dbReference type="EMBL" id="MBL0386780.1"/>
    </source>
</evidence>
<dbReference type="EMBL" id="JAEQNB010000002">
    <property type="protein sequence ID" value="MBL0386780.1"/>
    <property type="molecule type" value="Genomic_DNA"/>
</dbReference>
<name>A0ABS1J9D0_9BACL</name>
<dbReference type="InterPro" id="IPR000326">
    <property type="entry name" value="PAP2/HPO"/>
</dbReference>
<feature type="domain" description="Phosphatidic acid phosphatase type 2/haloperoxidase" evidence="6">
    <location>
        <begin position="192"/>
        <end position="319"/>
    </location>
</feature>
<comment type="subcellular location">
    <subcellularLocation>
        <location evidence="1">Membrane</location>
        <topology evidence="1">Multi-pass membrane protein</topology>
    </subcellularLocation>
</comment>
<organism evidence="7 8">
    <name type="scientific">Tumebacillus amylolyticus</name>
    <dbReference type="NCBI Taxonomy" id="2801339"/>
    <lineage>
        <taxon>Bacteria</taxon>
        <taxon>Bacillati</taxon>
        <taxon>Bacillota</taxon>
        <taxon>Bacilli</taxon>
        <taxon>Bacillales</taxon>
        <taxon>Alicyclobacillaceae</taxon>
        <taxon>Tumebacillus</taxon>
    </lineage>
</organism>
<dbReference type="SUPFAM" id="SSF48317">
    <property type="entry name" value="Acid phosphatase/Vanadium-dependent haloperoxidase"/>
    <property type="match status" value="1"/>
</dbReference>
<evidence type="ECO:0000256" key="5">
    <source>
        <dbReference type="SAM" id="Phobius"/>
    </source>
</evidence>
<keyword evidence="8" id="KW-1185">Reference proteome</keyword>
<proteinExistence type="predicted"/>
<feature type="transmembrane region" description="Helical" evidence="5">
    <location>
        <begin position="301"/>
        <end position="318"/>
    </location>
</feature>
<accession>A0ABS1J9D0</accession>
<dbReference type="SMART" id="SM00014">
    <property type="entry name" value="acidPPc"/>
    <property type="match status" value="1"/>
</dbReference>
<dbReference type="InterPro" id="IPR026841">
    <property type="entry name" value="Aur1/Ipt1"/>
</dbReference>
<dbReference type="Pfam" id="PF14378">
    <property type="entry name" value="PAP2_3"/>
    <property type="match status" value="1"/>
</dbReference>
<dbReference type="PANTHER" id="PTHR31310">
    <property type="match status" value="1"/>
</dbReference>
<feature type="transmembrane region" description="Helical" evidence="5">
    <location>
        <begin position="256"/>
        <end position="272"/>
    </location>
</feature>
<comment type="caution">
    <text evidence="7">The sequence shown here is derived from an EMBL/GenBank/DDBJ whole genome shotgun (WGS) entry which is preliminary data.</text>
</comment>
<feature type="transmembrane region" description="Helical" evidence="5">
    <location>
        <begin position="105"/>
        <end position="122"/>
    </location>
</feature>
<evidence type="ECO:0000256" key="2">
    <source>
        <dbReference type="ARBA" id="ARBA00022692"/>
    </source>
</evidence>
<evidence type="ECO:0000313" key="8">
    <source>
        <dbReference type="Proteomes" id="UP000602284"/>
    </source>
</evidence>
<dbReference type="CDD" id="cd03386">
    <property type="entry name" value="PAP2_Aur1_like"/>
    <property type="match status" value="1"/>
</dbReference>
<feature type="transmembrane region" description="Helical" evidence="5">
    <location>
        <begin position="192"/>
        <end position="213"/>
    </location>
</feature>
<feature type="transmembrane region" description="Helical" evidence="5">
    <location>
        <begin position="279"/>
        <end position="295"/>
    </location>
</feature>
<dbReference type="InterPro" id="IPR052185">
    <property type="entry name" value="IPC_Synthase-Related"/>
</dbReference>
<dbReference type="InterPro" id="IPR036938">
    <property type="entry name" value="PAP2/HPO_sf"/>
</dbReference>
<protein>
    <submittedName>
        <fullName evidence="7">Inositol phosphorylceramide synthase</fullName>
    </submittedName>
</protein>
<feature type="transmembrane region" description="Helical" evidence="5">
    <location>
        <begin position="165"/>
        <end position="185"/>
    </location>
</feature>
<keyword evidence="4 5" id="KW-0472">Membrane</keyword>
<reference evidence="7 8" key="1">
    <citation type="submission" date="2021-01" db="EMBL/GenBank/DDBJ databases">
        <title>Tumebacillus sp. strain ITR2 16S ribosomal RNA gene Genome sequencing and assembly.</title>
        <authorList>
            <person name="Kang M."/>
        </authorList>
    </citation>
    <scope>NUCLEOTIDE SEQUENCE [LARGE SCALE GENOMIC DNA]</scope>
    <source>
        <strain evidence="7 8">ITR2</strain>
    </source>
</reference>
<feature type="transmembrane region" description="Helical" evidence="5">
    <location>
        <begin position="12"/>
        <end position="31"/>
    </location>
</feature>
<dbReference type="PANTHER" id="PTHR31310:SF7">
    <property type="entry name" value="PA-PHOSPHATASE RELATED-FAMILY PROTEIN DDB_G0268928"/>
    <property type="match status" value="1"/>
</dbReference>
<dbReference type="Gene3D" id="1.20.144.10">
    <property type="entry name" value="Phosphatidic acid phosphatase type 2/haloperoxidase"/>
    <property type="match status" value="1"/>
</dbReference>
<keyword evidence="3 5" id="KW-1133">Transmembrane helix</keyword>
<dbReference type="RefSeq" id="WP_201633853.1">
    <property type="nucleotide sequence ID" value="NZ_JAEQNB010000002.1"/>
</dbReference>
<feature type="transmembrane region" description="Helical" evidence="5">
    <location>
        <begin position="51"/>
        <end position="77"/>
    </location>
</feature>
<evidence type="ECO:0000256" key="3">
    <source>
        <dbReference type="ARBA" id="ARBA00022989"/>
    </source>
</evidence>
<evidence type="ECO:0000259" key="6">
    <source>
        <dbReference type="SMART" id="SM00014"/>
    </source>
</evidence>
<evidence type="ECO:0000256" key="4">
    <source>
        <dbReference type="ARBA" id="ARBA00023136"/>
    </source>
</evidence>
<keyword evidence="2 5" id="KW-0812">Transmembrane</keyword>
<gene>
    <name evidence="7" type="ORF">JJB07_08955</name>
</gene>
<evidence type="ECO:0000256" key="1">
    <source>
        <dbReference type="ARBA" id="ARBA00004141"/>
    </source>
</evidence>